<dbReference type="GO" id="GO:0006487">
    <property type="term" value="P:protein N-linked glycosylation"/>
    <property type="evidence" value="ECO:0007669"/>
    <property type="project" value="TreeGrafter"/>
</dbReference>
<evidence type="ECO:0000256" key="23">
    <source>
        <dbReference type="PIRSR" id="PIRSR607754-1"/>
    </source>
</evidence>
<keyword evidence="15 25" id="KW-1015">Disulfide bond</keyword>
<dbReference type="CTD" id="4247"/>
<feature type="region of interest" description="Disordered" evidence="26">
    <location>
        <begin position="73"/>
        <end position="95"/>
    </location>
</feature>
<dbReference type="Gene3D" id="3.90.550.10">
    <property type="entry name" value="Spore Coat Polysaccharide Biosynthesis Protein SpsA, Chain A"/>
    <property type="match status" value="2"/>
</dbReference>
<keyword evidence="17 24" id="KW-0464">Manganese</keyword>
<dbReference type="EnsemblMetazoa" id="XM_031924817">
    <property type="protein sequence ID" value="XP_031780677"/>
    <property type="gene ID" value="LOC103315305"/>
</dbReference>
<dbReference type="RefSeq" id="XP_031780679.1">
    <property type="nucleotide sequence ID" value="XM_031924819.2"/>
</dbReference>
<evidence type="ECO:0000256" key="2">
    <source>
        <dbReference type="ARBA" id="ARBA00004323"/>
    </source>
</evidence>
<keyword evidence="10 24" id="KW-0479">Metal-binding</keyword>
<dbReference type="RefSeq" id="XP_031780676.1">
    <property type="nucleotide sequence ID" value="XM_031924816.2"/>
</dbReference>
<dbReference type="SUPFAM" id="SSF53448">
    <property type="entry name" value="Nucleotide-diphospho-sugar transferases"/>
    <property type="match status" value="1"/>
</dbReference>
<evidence type="ECO:0000256" key="9">
    <source>
        <dbReference type="ARBA" id="ARBA00022692"/>
    </source>
</evidence>
<evidence type="ECO:0000256" key="4">
    <source>
        <dbReference type="ARBA" id="ARBA00011011"/>
    </source>
</evidence>
<dbReference type="GO" id="GO:0000139">
    <property type="term" value="C:Golgi membrane"/>
    <property type="evidence" value="ECO:0007669"/>
    <property type="project" value="UniProtKB-SubCell"/>
</dbReference>
<dbReference type="KEGG" id="nvi:103315305"/>
<evidence type="ECO:0000256" key="8">
    <source>
        <dbReference type="ARBA" id="ARBA00022679"/>
    </source>
</evidence>
<dbReference type="Pfam" id="PF05060">
    <property type="entry name" value="MGAT2"/>
    <property type="match status" value="2"/>
</dbReference>
<evidence type="ECO:0000256" key="7">
    <source>
        <dbReference type="ARBA" id="ARBA00022676"/>
    </source>
</evidence>
<evidence type="ECO:0000256" key="19">
    <source>
        <dbReference type="ARBA" id="ARBA00031203"/>
    </source>
</evidence>
<dbReference type="GeneID" id="103315305"/>
<name>A0A7M7T7R7_NASVI</name>
<dbReference type="PANTHER" id="PTHR12871:SF0">
    <property type="entry name" value="ALPHA-1,6-MANNOSYL-GLYCOPROTEIN 2-BETA-N-ACETYLGLUCOSAMINYLTRANSFERASE"/>
    <property type="match status" value="1"/>
</dbReference>
<protein>
    <recommendedName>
        <fullName evidence="6">Alpha-1,6-mannosyl-glycoprotein 2-beta-N-acetylglucosaminyltransferase</fullName>
        <ecNumber evidence="5">2.4.1.143</ecNumber>
    </recommendedName>
    <alternativeName>
        <fullName evidence="21">Beta-1,2-N-acetylglucosaminyltransferase II</fullName>
    </alternativeName>
    <alternativeName>
        <fullName evidence="20">GlcNAc-T II</fullName>
    </alternativeName>
    <alternativeName>
        <fullName evidence="19">Mannoside acetylglucosaminyltransferase 2</fullName>
    </alternativeName>
    <alternativeName>
        <fullName evidence="18">N-glycosyl-oligosaccharide-glycoprotein N-acetylglucosaminyltransferase II</fullName>
    </alternativeName>
</protein>
<keyword evidence="11" id="KW-0735">Signal-anchor</keyword>
<dbReference type="EC" id="2.4.1.143" evidence="5"/>
<dbReference type="EnsemblMetazoa" id="XM_031924816">
    <property type="protein sequence ID" value="XP_031780676"/>
    <property type="gene ID" value="LOC103315305"/>
</dbReference>
<feature type="binding site" evidence="24">
    <location>
        <position position="463"/>
    </location>
    <ligand>
        <name>Mn(2+)</name>
        <dbReference type="ChEBI" id="CHEBI:29035"/>
    </ligand>
</feature>
<organism evidence="28 29">
    <name type="scientific">Nasonia vitripennis</name>
    <name type="common">Parasitic wasp</name>
    <dbReference type="NCBI Taxonomy" id="7425"/>
    <lineage>
        <taxon>Eukaryota</taxon>
        <taxon>Metazoa</taxon>
        <taxon>Ecdysozoa</taxon>
        <taxon>Arthropoda</taxon>
        <taxon>Hexapoda</taxon>
        <taxon>Insecta</taxon>
        <taxon>Pterygota</taxon>
        <taxon>Neoptera</taxon>
        <taxon>Endopterygota</taxon>
        <taxon>Hymenoptera</taxon>
        <taxon>Apocrita</taxon>
        <taxon>Proctotrupomorpha</taxon>
        <taxon>Chalcidoidea</taxon>
        <taxon>Pteromalidae</taxon>
        <taxon>Pteromalinae</taxon>
        <taxon>Nasonia</taxon>
    </lineage>
</organism>
<keyword evidence="7" id="KW-0328">Glycosyltransferase</keyword>
<dbReference type="PANTHER" id="PTHR12871">
    <property type="entry name" value="BETA-1,2-N-ACETYLGLUCOSAMINYLTRANSFERASE II"/>
    <property type="match status" value="1"/>
</dbReference>
<dbReference type="EnsemblMetazoa" id="XM_031924818">
    <property type="protein sequence ID" value="XP_031780678"/>
    <property type="gene ID" value="LOC103315305"/>
</dbReference>
<evidence type="ECO:0000256" key="13">
    <source>
        <dbReference type="ARBA" id="ARBA00023034"/>
    </source>
</evidence>
<dbReference type="Proteomes" id="UP000002358">
    <property type="component" value="Chromosome 2"/>
</dbReference>
<evidence type="ECO:0000256" key="25">
    <source>
        <dbReference type="PIRSR" id="PIRSR607754-3"/>
    </source>
</evidence>
<dbReference type="GO" id="GO:0009312">
    <property type="term" value="P:oligosaccharide biosynthetic process"/>
    <property type="evidence" value="ECO:0007669"/>
    <property type="project" value="InterPro"/>
</dbReference>
<evidence type="ECO:0000256" key="21">
    <source>
        <dbReference type="ARBA" id="ARBA00032915"/>
    </source>
</evidence>
<dbReference type="EnsemblMetazoa" id="XM_031924819">
    <property type="protein sequence ID" value="XP_031780679"/>
    <property type="gene ID" value="LOC103315305"/>
</dbReference>
<evidence type="ECO:0000256" key="26">
    <source>
        <dbReference type="SAM" id="MobiDB-lite"/>
    </source>
</evidence>
<dbReference type="GO" id="GO:0008455">
    <property type="term" value="F:alpha-1,6-mannosylglycoprotein 2-beta-N-acetylglucosaminyltransferase activity"/>
    <property type="evidence" value="ECO:0007669"/>
    <property type="project" value="UniProtKB-EC"/>
</dbReference>
<evidence type="ECO:0000256" key="10">
    <source>
        <dbReference type="ARBA" id="ARBA00022723"/>
    </source>
</evidence>
<dbReference type="GO" id="GO:0005795">
    <property type="term" value="C:Golgi stack"/>
    <property type="evidence" value="ECO:0007669"/>
    <property type="project" value="InterPro"/>
</dbReference>
<proteinExistence type="inferred from homology"/>
<feature type="binding site" evidence="23">
    <location>
        <begin position="242"/>
        <end position="246"/>
    </location>
    <ligand>
        <name>substrate</name>
    </ligand>
</feature>
<keyword evidence="29" id="KW-1185">Reference proteome</keyword>
<comment type="similarity">
    <text evidence="4">Belongs to the glycosyltransferase 16 (GT16) protein family.</text>
</comment>
<evidence type="ECO:0000256" key="1">
    <source>
        <dbReference type="ARBA" id="ARBA00001936"/>
    </source>
</evidence>
<accession>A0A7M7T7R7</accession>
<comment type="subcellular location">
    <subcellularLocation>
        <location evidence="2">Golgi apparatus membrane</location>
        <topology evidence="2">Single-pass type II membrane protein</topology>
    </subcellularLocation>
</comment>
<keyword evidence="16" id="KW-0325">Glycoprotein</keyword>
<evidence type="ECO:0000256" key="17">
    <source>
        <dbReference type="ARBA" id="ARBA00023211"/>
    </source>
</evidence>
<evidence type="ECO:0000256" key="22">
    <source>
        <dbReference type="ARBA" id="ARBA00093257"/>
    </source>
</evidence>
<evidence type="ECO:0000313" key="29">
    <source>
        <dbReference type="Proteomes" id="UP000002358"/>
    </source>
</evidence>
<dbReference type="SMR" id="A0A7M7T7R7"/>
<comment type="catalytic activity">
    <reaction evidence="22">
        <text>an N(4)-{beta-D-GlcNAc-(1-&gt;2)-alpha-D-Man-(1-&gt;3)-[alpha-D-Man-(1-&gt;6)]-beta-D-Man-(1-&gt;4)-beta-D-GlcNAc-(1-&gt;4)-beta-D-GlcNAc}-L-asparaginyl-[protein] + UDP-N-acetyl-alpha-D-glucosamine = N(4)-{beta-D-GlcNAc-(1-&gt;2)-alpha-D-Man-(1-&gt;3)-[beta-D-GlcNAc-(1-&gt;2)-alpha-D-Man-(1-&gt;6)]-beta-D-Man-(1-&gt;4)-beta-D-GlcNAc-(1-&gt;4)-beta-D-GlcNAc}-L-asparaginyl-[protein] + UDP + H(+)</text>
        <dbReference type="Rhea" id="RHEA:12941"/>
        <dbReference type="Rhea" id="RHEA-COMP:13526"/>
        <dbReference type="Rhea" id="RHEA-COMP:14369"/>
        <dbReference type="ChEBI" id="CHEBI:15378"/>
        <dbReference type="ChEBI" id="CHEBI:57705"/>
        <dbReference type="ChEBI" id="CHEBI:58223"/>
        <dbReference type="ChEBI" id="CHEBI:60615"/>
        <dbReference type="ChEBI" id="CHEBI:60651"/>
        <dbReference type="EC" id="2.4.1.143"/>
    </reaction>
</comment>
<feature type="disulfide bond" evidence="25">
    <location>
        <begin position="416"/>
        <end position="530"/>
    </location>
</feature>
<dbReference type="UniPathway" id="UPA00378"/>
<dbReference type="GO" id="GO:0046872">
    <property type="term" value="F:metal ion binding"/>
    <property type="evidence" value="ECO:0007669"/>
    <property type="project" value="UniProtKB-KW"/>
</dbReference>
<evidence type="ECO:0000256" key="11">
    <source>
        <dbReference type="ARBA" id="ARBA00022968"/>
    </source>
</evidence>
<feature type="binding site" evidence="23">
    <location>
        <position position="167"/>
    </location>
    <ligand>
        <name>substrate</name>
    </ligand>
</feature>
<evidence type="ECO:0000313" key="28">
    <source>
        <dbReference type="EnsemblMetazoa" id="XP_031780676"/>
    </source>
</evidence>
<feature type="transmembrane region" description="Helical" evidence="27">
    <location>
        <begin position="18"/>
        <end position="36"/>
    </location>
</feature>
<dbReference type="RefSeq" id="XP_031780678.1">
    <property type="nucleotide sequence ID" value="XM_031924818.2"/>
</dbReference>
<feature type="compositionally biased region" description="Low complexity" evidence="26">
    <location>
        <begin position="83"/>
        <end position="92"/>
    </location>
</feature>
<dbReference type="RefSeq" id="XP_031780677.1">
    <property type="nucleotide sequence ID" value="XM_031924817.2"/>
</dbReference>
<evidence type="ECO:0000256" key="14">
    <source>
        <dbReference type="ARBA" id="ARBA00023136"/>
    </source>
</evidence>
<evidence type="ECO:0000256" key="5">
    <source>
        <dbReference type="ARBA" id="ARBA00012613"/>
    </source>
</evidence>
<evidence type="ECO:0000256" key="15">
    <source>
        <dbReference type="ARBA" id="ARBA00023157"/>
    </source>
</evidence>
<dbReference type="InterPro" id="IPR029044">
    <property type="entry name" value="Nucleotide-diphossugar_trans"/>
</dbReference>
<feature type="disulfide bond" evidence="25">
    <location>
        <begin position="411"/>
        <end position="434"/>
    </location>
</feature>
<dbReference type="EnsemblMetazoa" id="XM_031924820">
    <property type="protein sequence ID" value="XP_031780680"/>
    <property type="gene ID" value="LOC103315305"/>
</dbReference>
<evidence type="ECO:0000256" key="16">
    <source>
        <dbReference type="ARBA" id="ARBA00023180"/>
    </source>
</evidence>
<dbReference type="FunCoup" id="A0A7M7T7R7">
    <property type="interactions" value="769"/>
</dbReference>
<keyword evidence="9 27" id="KW-0812">Transmembrane</keyword>
<dbReference type="AlphaFoldDB" id="A0A7M7T7R7"/>
<dbReference type="InterPro" id="IPR007754">
    <property type="entry name" value="GlcNAc_II"/>
</dbReference>
<feature type="disulfide bond" evidence="25">
    <location>
        <begin position="296"/>
        <end position="299"/>
    </location>
</feature>
<evidence type="ECO:0000256" key="12">
    <source>
        <dbReference type="ARBA" id="ARBA00022989"/>
    </source>
</evidence>
<dbReference type="OrthoDB" id="6019616at2759"/>
<sequence length="547" mass="61587">MRGTAVGVVVAPRASRGFLVRTLAFVFLATFLWLQLHVINLTSRDWSNQPIVNESLYALVPQELHRFLKERRNGTLGRGSGNGTNASSSGNGAEELSEREIADIRRQIEAVNAEQRVLNEEAFGPLAPDAPVIVVQVHDRLTYLRHLIISLAQARGIEQTLLVFSHDVWNPDINYLVQNVDFCRVMQIFYPHSIQTHPKSFPGESPNDCPRNIRKEQALNLGCTNAQHPDLYGHYREAKFTQTKHHWWWKANRVFDRLTATRNHTGMVLFLEEDHYVAEDFLHVLRLMERTCKHSCERCNVLSLGTYLKTYNYYADFSKKKELLRGLKRQETASAGNSLGRHMQEGGLAAAATSSSANSGQQVVAAPSWAYQLLPGLYQHYQKAEVIPWISSKHNMGMAFNRATWGKLRKCAAQFCSYDDYNWDWSLQHVAQTCLPPSRGAGVAPRLDSGLITMMMRAPRVFHIGECGVHHKKTNCESTTVIAKVQNVLKSARSNLYPSQLTLMVASVSKKTKLRKGNGGWGDVRDHELCLNMTLAAEPLMPPSGLL</sequence>
<evidence type="ECO:0000256" key="18">
    <source>
        <dbReference type="ARBA" id="ARBA00029663"/>
    </source>
</evidence>
<evidence type="ECO:0000256" key="20">
    <source>
        <dbReference type="ARBA" id="ARBA00032552"/>
    </source>
</evidence>
<evidence type="ECO:0000256" key="3">
    <source>
        <dbReference type="ARBA" id="ARBA00004922"/>
    </source>
</evidence>
<keyword evidence="12 27" id="KW-1133">Transmembrane helix</keyword>
<feature type="disulfide bond" evidence="25">
    <location>
        <begin position="209"/>
        <end position="223"/>
    </location>
</feature>
<evidence type="ECO:0000256" key="24">
    <source>
        <dbReference type="PIRSR" id="PIRSR607754-2"/>
    </source>
</evidence>
<keyword evidence="13" id="KW-0333">Golgi apparatus</keyword>
<comment type="pathway">
    <text evidence="3">Protein modification; protein glycosylation.</text>
</comment>
<feature type="disulfide bond" evidence="25">
    <location>
        <begin position="467"/>
        <end position="476"/>
    </location>
</feature>
<reference evidence="28" key="1">
    <citation type="submission" date="2021-01" db="UniProtKB">
        <authorList>
            <consortium name="EnsemblMetazoa"/>
        </authorList>
    </citation>
    <scope>IDENTIFICATION</scope>
</reference>
<evidence type="ECO:0000256" key="27">
    <source>
        <dbReference type="SAM" id="Phobius"/>
    </source>
</evidence>
<comment type="cofactor">
    <cofactor evidence="1 24">
        <name>Mn(2+)</name>
        <dbReference type="ChEBI" id="CHEBI:29035"/>
    </cofactor>
</comment>
<keyword evidence="8" id="KW-0808">Transferase</keyword>
<dbReference type="RefSeq" id="XP_031780680.1">
    <property type="nucleotide sequence ID" value="XM_031924820.1"/>
</dbReference>
<evidence type="ECO:0000256" key="6">
    <source>
        <dbReference type="ARBA" id="ARBA00014817"/>
    </source>
</evidence>
<keyword evidence="14 27" id="KW-0472">Membrane</keyword>
<feature type="binding site" evidence="24">
    <location>
        <position position="274"/>
    </location>
    <ligand>
        <name>Mn(2+)</name>
        <dbReference type="ChEBI" id="CHEBI:29035"/>
    </ligand>
</feature>
<dbReference type="InParanoid" id="A0A7M7T7R7"/>
<feature type="binding site" evidence="23">
    <location>
        <begin position="136"/>
        <end position="140"/>
    </location>
    <ligand>
        <name>substrate</name>
    </ligand>
</feature>